<evidence type="ECO:0000313" key="4">
    <source>
        <dbReference type="Proteomes" id="UP000791080"/>
    </source>
</evidence>
<feature type="domain" description="Pyridoxamine 5'-phosphate oxidase N-terminal" evidence="2">
    <location>
        <begin position="7"/>
        <end position="129"/>
    </location>
</feature>
<proteinExistence type="predicted"/>
<dbReference type="InterPro" id="IPR052019">
    <property type="entry name" value="F420H2_bilvrd_red/Heme_oxyg"/>
</dbReference>
<keyword evidence="4" id="KW-1185">Reference proteome</keyword>
<dbReference type="InterPro" id="IPR011576">
    <property type="entry name" value="Pyridox_Oxase_N"/>
</dbReference>
<dbReference type="EMBL" id="AUBJ02000001">
    <property type="protein sequence ID" value="MCP2331619.1"/>
    <property type="molecule type" value="Genomic_DNA"/>
</dbReference>
<dbReference type="PANTHER" id="PTHR35176">
    <property type="entry name" value="HEME OXYGENASE HI_0854-RELATED"/>
    <property type="match status" value="1"/>
</dbReference>
<dbReference type="NCBIfam" id="TIGR03618">
    <property type="entry name" value="Rv1155_F420"/>
    <property type="match status" value="1"/>
</dbReference>
<dbReference type="Pfam" id="PF01243">
    <property type="entry name" value="PNPOx_N"/>
    <property type="match status" value="1"/>
</dbReference>
<evidence type="ECO:0000256" key="1">
    <source>
        <dbReference type="ARBA" id="ARBA00023002"/>
    </source>
</evidence>
<dbReference type="PANTHER" id="PTHR35176:SF6">
    <property type="entry name" value="HEME OXYGENASE HI_0854-RELATED"/>
    <property type="match status" value="1"/>
</dbReference>
<accession>A0ABT1JHD8</accession>
<name>A0ABT1JHD8_ACTCY</name>
<reference evidence="3 4" key="2">
    <citation type="submission" date="2022-06" db="EMBL/GenBank/DDBJ databases">
        <title>Genomic Encyclopedia of Type Strains, Phase I: the one thousand microbial genomes (KMG-I) project.</title>
        <authorList>
            <person name="Kyrpides N."/>
        </authorList>
    </citation>
    <scope>NUCLEOTIDE SEQUENCE [LARGE SCALE GENOMIC DNA]</scope>
    <source>
        <strain evidence="3 4">DSM 43889</strain>
    </source>
</reference>
<evidence type="ECO:0000259" key="2">
    <source>
        <dbReference type="Pfam" id="PF01243"/>
    </source>
</evidence>
<evidence type="ECO:0000313" key="3">
    <source>
        <dbReference type="EMBL" id="MCP2331619.1"/>
    </source>
</evidence>
<reference evidence="3 4" key="1">
    <citation type="submission" date="2013-07" db="EMBL/GenBank/DDBJ databases">
        <authorList>
            <consortium name="DOE Joint Genome Institute"/>
            <person name="Reeve W."/>
            <person name="Huntemann M."/>
            <person name="Han J."/>
            <person name="Chen A."/>
            <person name="Kyrpides N."/>
            <person name="Mavromatis K."/>
            <person name="Markowitz V."/>
            <person name="Palaniappan K."/>
            <person name="Ivanova N."/>
            <person name="Schaumberg A."/>
            <person name="Pati A."/>
            <person name="Liolios K."/>
            <person name="Nordberg H.P."/>
            <person name="Cantor M.N."/>
            <person name="Hua S.X."/>
            <person name="Woyke T."/>
        </authorList>
    </citation>
    <scope>NUCLEOTIDE SEQUENCE [LARGE SCALE GENOMIC DNA]</scope>
    <source>
        <strain evidence="3 4">DSM 43889</strain>
    </source>
</reference>
<dbReference type="InterPro" id="IPR012349">
    <property type="entry name" value="Split_barrel_FMN-bd"/>
</dbReference>
<dbReference type="InterPro" id="IPR019920">
    <property type="entry name" value="F420-binding_dom_put"/>
</dbReference>
<dbReference type="Gene3D" id="2.30.110.10">
    <property type="entry name" value="Electron Transport, Fmn-binding Protein, Chain A"/>
    <property type="match status" value="1"/>
</dbReference>
<dbReference type="RefSeq" id="WP_026418432.1">
    <property type="nucleotide sequence ID" value="NZ_AUBJ02000001.1"/>
</dbReference>
<gene>
    <name evidence="3" type="ORF">G443_001889</name>
</gene>
<dbReference type="SUPFAM" id="SSF50475">
    <property type="entry name" value="FMN-binding split barrel"/>
    <property type="match status" value="1"/>
</dbReference>
<keyword evidence="1" id="KW-0560">Oxidoreductase</keyword>
<protein>
    <submittedName>
        <fullName evidence="3">PPOX class probable F420-dependent enzyme</fullName>
    </submittedName>
</protein>
<organism evidence="3 4">
    <name type="scientific">Actinoalloteichus caeruleus DSM 43889</name>
    <dbReference type="NCBI Taxonomy" id="1120930"/>
    <lineage>
        <taxon>Bacteria</taxon>
        <taxon>Bacillati</taxon>
        <taxon>Actinomycetota</taxon>
        <taxon>Actinomycetes</taxon>
        <taxon>Pseudonocardiales</taxon>
        <taxon>Pseudonocardiaceae</taxon>
        <taxon>Actinoalloteichus</taxon>
        <taxon>Actinoalloteichus cyanogriseus</taxon>
    </lineage>
</organism>
<sequence>MPKPPLPQHLVDFLEKPQPAVMATVRPEGGPVSVATWYLWEKGRVLLNMDAGRSRLRHLRADPAVSLTVLDSESWYRHVSLRGRVVELVDDPTLADIDRLSRHYGGDAYPVRDRARVSAWMEIDHWHAWNVE</sequence>
<dbReference type="Proteomes" id="UP000791080">
    <property type="component" value="Unassembled WGS sequence"/>
</dbReference>
<comment type="caution">
    <text evidence="3">The sequence shown here is derived from an EMBL/GenBank/DDBJ whole genome shotgun (WGS) entry which is preliminary data.</text>
</comment>